<sequence>EGNDGRRPVRARARRVREPVPHRAGGRGGILRGAGWRALRRGGDPLRRARLGRRRAEPARPQPRRDRGAHRPRRRGPAAAHAHPLGDRPRLHAPGTGGAGDAPDDLRRPTSRGERADSHPRGARGARGAV</sequence>
<dbReference type="EMBL" id="CADCWM010000584">
    <property type="protein sequence ID" value="CAA9570500.1"/>
    <property type="molecule type" value="Genomic_DNA"/>
</dbReference>
<proteinExistence type="predicted"/>
<feature type="non-terminal residue" evidence="2">
    <location>
        <position position="1"/>
    </location>
</feature>
<accession>A0A6J4V726</accession>
<gene>
    <name evidence="2" type="ORF">AVDCRST_MAG88-2284</name>
</gene>
<organism evidence="2">
    <name type="scientific">uncultured Thermomicrobiales bacterium</name>
    <dbReference type="NCBI Taxonomy" id="1645740"/>
    <lineage>
        <taxon>Bacteria</taxon>
        <taxon>Pseudomonadati</taxon>
        <taxon>Thermomicrobiota</taxon>
        <taxon>Thermomicrobia</taxon>
        <taxon>Thermomicrobiales</taxon>
        <taxon>environmental samples</taxon>
    </lineage>
</organism>
<reference evidence="2" key="1">
    <citation type="submission" date="2020-02" db="EMBL/GenBank/DDBJ databases">
        <authorList>
            <person name="Meier V. D."/>
        </authorList>
    </citation>
    <scope>NUCLEOTIDE SEQUENCE</scope>
    <source>
        <strain evidence="2">AVDCRST_MAG88</strain>
    </source>
</reference>
<evidence type="ECO:0000313" key="2">
    <source>
        <dbReference type="EMBL" id="CAA9570500.1"/>
    </source>
</evidence>
<feature type="region of interest" description="Disordered" evidence="1">
    <location>
        <begin position="1"/>
        <end position="130"/>
    </location>
</feature>
<feature type="compositionally biased region" description="Basic and acidic residues" evidence="1">
    <location>
        <begin position="54"/>
        <end position="66"/>
    </location>
</feature>
<protein>
    <submittedName>
        <fullName evidence="2">Uncharacterized protein</fullName>
    </submittedName>
</protein>
<dbReference type="AlphaFoldDB" id="A0A6J4V726"/>
<evidence type="ECO:0000256" key="1">
    <source>
        <dbReference type="SAM" id="MobiDB-lite"/>
    </source>
</evidence>
<feature type="non-terminal residue" evidence="2">
    <location>
        <position position="130"/>
    </location>
</feature>
<feature type="compositionally biased region" description="Basic residues" evidence="1">
    <location>
        <begin position="67"/>
        <end position="76"/>
    </location>
</feature>
<name>A0A6J4V726_9BACT</name>
<feature type="compositionally biased region" description="Basic and acidic residues" evidence="1">
    <location>
        <begin position="104"/>
        <end position="120"/>
    </location>
</feature>